<proteinExistence type="predicted"/>
<gene>
    <name evidence="2" type="ORF">ENM60_05515</name>
</gene>
<dbReference type="AlphaFoldDB" id="A0A7J3Y082"/>
<evidence type="ECO:0000313" key="2">
    <source>
        <dbReference type="EMBL" id="HHP68223.1"/>
    </source>
</evidence>
<feature type="transmembrane region" description="Helical" evidence="1">
    <location>
        <begin position="88"/>
        <end position="113"/>
    </location>
</feature>
<evidence type="ECO:0000256" key="1">
    <source>
        <dbReference type="SAM" id="Phobius"/>
    </source>
</evidence>
<sequence>MQLDVYHAVVFSAIELLVLAITVYLCYIGLRSKKVRYTGVYLSGEGEEVVSELTPSVGGLYWAFIRQYARRIYKLIFERVQTGSLSDWFYYISSWLGLLVLLSVILSLLYLFAR</sequence>
<organism evidence="2">
    <name type="scientific">Thermogladius calderae</name>
    <dbReference type="NCBI Taxonomy" id="1200300"/>
    <lineage>
        <taxon>Archaea</taxon>
        <taxon>Thermoproteota</taxon>
        <taxon>Thermoprotei</taxon>
        <taxon>Desulfurococcales</taxon>
        <taxon>Desulfurococcaceae</taxon>
        <taxon>Thermogladius</taxon>
    </lineage>
</organism>
<keyword evidence="1" id="KW-0812">Transmembrane</keyword>
<comment type="caution">
    <text evidence="2">The sequence shown here is derived from an EMBL/GenBank/DDBJ whole genome shotgun (WGS) entry which is preliminary data.</text>
</comment>
<keyword evidence="1" id="KW-0472">Membrane</keyword>
<name>A0A7J3Y082_9CREN</name>
<feature type="transmembrane region" description="Helical" evidence="1">
    <location>
        <begin position="6"/>
        <end position="27"/>
    </location>
</feature>
<dbReference type="EMBL" id="DRYK01000066">
    <property type="protein sequence ID" value="HHP68223.1"/>
    <property type="molecule type" value="Genomic_DNA"/>
</dbReference>
<accession>A0A7J3Y082</accession>
<reference evidence="2" key="1">
    <citation type="journal article" date="2020" name="mSystems">
        <title>Genome- and Community-Level Interaction Insights into Carbon Utilization and Element Cycling Functions of Hydrothermarchaeota in Hydrothermal Sediment.</title>
        <authorList>
            <person name="Zhou Z."/>
            <person name="Liu Y."/>
            <person name="Xu W."/>
            <person name="Pan J."/>
            <person name="Luo Z.H."/>
            <person name="Li M."/>
        </authorList>
    </citation>
    <scope>NUCLEOTIDE SEQUENCE [LARGE SCALE GENOMIC DNA]</scope>
    <source>
        <strain evidence="2">SpSt-110</strain>
    </source>
</reference>
<protein>
    <submittedName>
        <fullName evidence="2">Sodium:proton antiporter</fullName>
    </submittedName>
</protein>
<keyword evidence="1" id="KW-1133">Transmembrane helix</keyword>